<proteinExistence type="predicted"/>
<organism evidence="1 3">
    <name type="scientific">Vigna mungo</name>
    <name type="common">Black gram</name>
    <name type="synonym">Phaseolus mungo</name>
    <dbReference type="NCBI Taxonomy" id="3915"/>
    <lineage>
        <taxon>Eukaryota</taxon>
        <taxon>Viridiplantae</taxon>
        <taxon>Streptophyta</taxon>
        <taxon>Embryophyta</taxon>
        <taxon>Tracheophyta</taxon>
        <taxon>Spermatophyta</taxon>
        <taxon>Magnoliopsida</taxon>
        <taxon>eudicotyledons</taxon>
        <taxon>Gunneridae</taxon>
        <taxon>Pentapetalae</taxon>
        <taxon>rosids</taxon>
        <taxon>fabids</taxon>
        <taxon>Fabales</taxon>
        <taxon>Fabaceae</taxon>
        <taxon>Papilionoideae</taxon>
        <taxon>50 kb inversion clade</taxon>
        <taxon>NPAAA clade</taxon>
        <taxon>indigoferoid/millettioid clade</taxon>
        <taxon>Phaseoleae</taxon>
        <taxon>Vigna</taxon>
    </lineage>
</organism>
<dbReference type="Proteomes" id="UP001374535">
    <property type="component" value="Chromosome 3"/>
</dbReference>
<evidence type="ECO:0000313" key="1">
    <source>
        <dbReference type="EMBL" id="WVZ16750.1"/>
    </source>
</evidence>
<evidence type="ECO:0000313" key="3">
    <source>
        <dbReference type="Proteomes" id="UP001374535"/>
    </source>
</evidence>
<keyword evidence="3" id="KW-1185">Reference proteome</keyword>
<feature type="non-terminal residue" evidence="1">
    <location>
        <position position="1"/>
    </location>
</feature>
<dbReference type="EMBL" id="CP144698">
    <property type="protein sequence ID" value="WVZ16753.1"/>
    <property type="molecule type" value="Genomic_DNA"/>
</dbReference>
<dbReference type="AlphaFoldDB" id="A0AAQ3NWQ4"/>
<reference evidence="1" key="2">
    <citation type="submission" date="2024-01" db="EMBL/GenBank/DDBJ databases">
        <authorList>
            <person name="Junaid A."/>
            <person name="Bhatia S."/>
        </authorList>
    </citation>
    <scope>NUCLEOTIDE SEQUENCE</scope>
    <source>
        <strain evidence="1">Urdbean</strain>
        <tissue evidence="1">Leaf</tissue>
    </source>
</reference>
<sequence length="129" mass="15626">HSCWQFPIECIQKIRQNQIQRRNRHRHPRTNSTTRTKRKKLIICPSESYAAIHESLRIIIKWVFPVVFVLMNRPSIDVQCCLGRNFVTSYHAILVCFSLHENWPWWIVSECLFYHRPQIRQILNIFIVQ</sequence>
<accession>A0AAQ3NWQ4</accession>
<dbReference type="EMBL" id="CP144698">
    <property type="protein sequence ID" value="WVZ16750.1"/>
    <property type="molecule type" value="Genomic_DNA"/>
</dbReference>
<evidence type="ECO:0000313" key="2">
    <source>
        <dbReference type="EMBL" id="WVZ16753.1"/>
    </source>
</evidence>
<protein>
    <submittedName>
        <fullName evidence="1">Uncharacterized protein</fullName>
    </submittedName>
</protein>
<feature type="non-terminal residue" evidence="1">
    <location>
        <position position="129"/>
    </location>
</feature>
<name>A0AAQ3NWQ4_VIGMU</name>
<gene>
    <name evidence="1" type="ORF">V8G54_009732</name>
    <name evidence="2" type="ORF">V8G54_009735</name>
</gene>
<reference evidence="1 3" key="1">
    <citation type="journal article" date="2023" name="Life. Sci Alliance">
        <title>Evolutionary insights into 3D genome organization and epigenetic landscape of Vigna mungo.</title>
        <authorList>
            <person name="Junaid A."/>
            <person name="Singh B."/>
            <person name="Bhatia S."/>
        </authorList>
    </citation>
    <scope>NUCLEOTIDE SEQUENCE [LARGE SCALE GENOMIC DNA]</scope>
    <source>
        <strain evidence="1">Urdbean</strain>
    </source>
</reference>